<protein>
    <recommendedName>
        <fullName evidence="4">Helitron helicase-like domain-containing protein</fullName>
    </recommendedName>
</protein>
<feature type="compositionally biased region" description="Basic and acidic residues" evidence="1">
    <location>
        <begin position="73"/>
        <end position="85"/>
    </location>
</feature>
<name>A0A1X0RV78_RHIZD</name>
<dbReference type="Proteomes" id="UP000242381">
    <property type="component" value="Unassembled WGS sequence"/>
</dbReference>
<evidence type="ECO:0000313" key="3">
    <source>
        <dbReference type="Proteomes" id="UP000242381"/>
    </source>
</evidence>
<evidence type="ECO:0000313" key="2">
    <source>
        <dbReference type="EMBL" id="ORE15920.1"/>
    </source>
</evidence>
<reference evidence="2 3" key="1">
    <citation type="journal article" date="2016" name="Proc. Natl. Acad. Sci. U.S.A.">
        <title>Lipid metabolic changes in an early divergent fungus govern the establishment of a mutualistic symbiosis with endobacteria.</title>
        <authorList>
            <person name="Lastovetsky O.A."/>
            <person name="Gaspar M.L."/>
            <person name="Mondo S.J."/>
            <person name="LaButti K.M."/>
            <person name="Sandor L."/>
            <person name="Grigoriev I.V."/>
            <person name="Henry S.A."/>
            <person name="Pawlowska T.E."/>
        </authorList>
    </citation>
    <scope>NUCLEOTIDE SEQUENCE [LARGE SCALE GENOMIC DNA]</scope>
    <source>
        <strain evidence="2 3">ATCC 11559</strain>
    </source>
</reference>
<accession>A0A1X0RV78</accession>
<evidence type="ECO:0008006" key="4">
    <source>
        <dbReference type="Google" id="ProtNLM"/>
    </source>
</evidence>
<dbReference type="PANTHER" id="PTHR45786:SF74">
    <property type="entry name" value="ATP-DEPENDENT DNA HELICASE"/>
    <property type="match status" value="1"/>
</dbReference>
<organism evidence="2 3">
    <name type="scientific">Rhizopus microsporus</name>
    <dbReference type="NCBI Taxonomy" id="58291"/>
    <lineage>
        <taxon>Eukaryota</taxon>
        <taxon>Fungi</taxon>
        <taxon>Fungi incertae sedis</taxon>
        <taxon>Mucoromycota</taxon>
        <taxon>Mucoromycotina</taxon>
        <taxon>Mucoromycetes</taxon>
        <taxon>Mucorales</taxon>
        <taxon>Mucorineae</taxon>
        <taxon>Rhizopodaceae</taxon>
        <taxon>Rhizopus</taxon>
    </lineage>
</organism>
<dbReference type="VEuPathDB" id="FungiDB:BCV72DRAFT_283758"/>
<dbReference type="OMA" id="REFRTHI"/>
<dbReference type="PANTHER" id="PTHR45786">
    <property type="entry name" value="DNA BINDING PROTEIN-LIKE"/>
    <property type="match status" value="1"/>
</dbReference>
<dbReference type="EMBL" id="KV921404">
    <property type="protein sequence ID" value="ORE15920.1"/>
    <property type="molecule type" value="Genomic_DNA"/>
</dbReference>
<sequence>MQRGVGHLPLFITKGEALKSTAAQRRAKTSVIIKYIRKYAKSNNNQSITIYSSCRVPLPVDSHHRICQACRERVAESRRRRRPEDQQEAGVTTRPRERPRTVESSNAESRPRGRPRAEPAACISQLSRLCPLALGRMDKECPHCHALHWIDERQETLSLSNPSWESYRKRGSVQLQLLPGPPQYLKDLLASTDTQGRYFKDNLRQYNAAFAFTSLGCSIVSAEDRANNNSNNSNNRDSWRTLAPLRPLIPVEGSELSYAQLYIFDPSYAAERRQARNSNFDPEIIRELSDMLAQCNLFARVYRYAHEVLSNHGSSNAVSYGNDQREDSAPYIIISPSMRVRLIEGSDRRTHNLPTMEEIVAATPVEYSDRGFRNVVRTLRDNNKSSSNNVFEQYFQRVSQTHDAYMCTNCVLISHHGTYERH</sequence>
<dbReference type="AlphaFoldDB" id="A0A1X0RV78"/>
<feature type="region of interest" description="Disordered" evidence="1">
    <location>
        <begin position="73"/>
        <end position="119"/>
    </location>
</feature>
<evidence type="ECO:0000256" key="1">
    <source>
        <dbReference type="SAM" id="MobiDB-lite"/>
    </source>
</evidence>
<proteinExistence type="predicted"/>
<gene>
    <name evidence="2" type="ORF">BCV71DRAFT_237115</name>
</gene>